<dbReference type="InterPro" id="IPR011856">
    <property type="entry name" value="tRNA_endonuc-like_dom_sf"/>
</dbReference>
<dbReference type="Gene3D" id="3.40.1350.10">
    <property type="match status" value="1"/>
</dbReference>
<accession>A0A1F7Z5C5</accession>
<dbReference type="AlphaFoldDB" id="A0A1F7Z5C5"/>
<evidence type="ECO:0000313" key="2">
    <source>
        <dbReference type="Proteomes" id="UP000177169"/>
    </source>
</evidence>
<proteinExistence type="predicted"/>
<dbReference type="InterPro" id="IPR036388">
    <property type="entry name" value="WH-like_DNA-bd_sf"/>
</dbReference>
<dbReference type="InterPro" id="IPR036390">
    <property type="entry name" value="WH_DNA-bd_sf"/>
</dbReference>
<protein>
    <submittedName>
        <fullName evidence="1">Uncharacterized protein</fullName>
    </submittedName>
</protein>
<comment type="caution">
    <text evidence="1">The sequence shown here is derived from an EMBL/GenBank/DDBJ whole genome shotgun (WGS) entry which is preliminary data.</text>
</comment>
<dbReference type="Proteomes" id="UP000177169">
    <property type="component" value="Unassembled WGS sequence"/>
</dbReference>
<gene>
    <name evidence="1" type="ORF">A3D01_04070</name>
</gene>
<reference evidence="1 2" key="1">
    <citation type="journal article" date="2016" name="Nat. Commun.">
        <title>Thousands of microbial genomes shed light on interconnected biogeochemical processes in an aquifer system.</title>
        <authorList>
            <person name="Anantharaman K."/>
            <person name="Brown C.T."/>
            <person name="Hug L.A."/>
            <person name="Sharon I."/>
            <person name="Castelle C.J."/>
            <person name="Probst A.J."/>
            <person name="Thomas B.C."/>
            <person name="Singh A."/>
            <person name="Wilkins M.J."/>
            <person name="Karaoz U."/>
            <person name="Brodie E.L."/>
            <person name="Williams K.H."/>
            <person name="Hubbard S.S."/>
            <person name="Banfield J.F."/>
        </authorList>
    </citation>
    <scope>NUCLEOTIDE SEQUENCE [LARGE SCALE GENOMIC DNA]</scope>
</reference>
<sequence>MKIKTSNNISESQVESALVANLSFLKNILRLSYDLKLIARQLRMKSGERRLDLLLSGGKNLYLIELKITPYSEEHLKQIILYKEELRELQLTGSLIDAEILLYLFVTEANNVQIELSNKKSVNVIIFEPLDILKSYYQNLAVLTPFLNIKPNDYGVFNIGLINRTLAELANGAIEQEIIASKINLSKGSVHNHLRLGIDFDLVRIRNKKYFLTDRGDEYVHNYNKNAPLEILSEKQIEILKQLVAKDPFYSSSVFGVCSIIESAFMLSRNSYPIQLQDLRKTFKTIAGKDNEWQAEKSLNTATYTFLNFAIDLELLGKIGQQIVITPAGFRFILMLQLHKSIKMIEGLSSQD</sequence>
<dbReference type="SUPFAM" id="SSF46785">
    <property type="entry name" value="Winged helix' DNA-binding domain"/>
    <property type="match status" value="1"/>
</dbReference>
<name>A0A1F7Z5C5_9BACT</name>
<evidence type="ECO:0000313" key="1">
    <source>
        <dbReference type="EMBL" id="OGM34674.1"/>
    </source>
</evidence>
<dbReference type="GO" id="GO:0003676">
    <property type="term" value="F:nucleic acid binding"/>
    <property type="evidence" value="ECO:0007669"/>
    <property type="project" value="InterPro"/>
</dbReference>
<dbReference type="EMBL" id="MGGR01000003">
    <property type="protein sequence ID" value="OGM34674.1"/>
    <property type="molecule type" value="Genomic_DNA"/>
</dbReference>
<organism evidence="1 2">
    <name type="scientific">Candidatus Woesebacteria bacterium RIFCSPHIGHO2_02_FULL_39_13</name>
    <dbReference type="NCBI Taxonomy" id="1802505"/>
    <lineage>
        <taxon>Bacteria</taxon>
        <taxon>Candidatus Woeseibacteriota</taxon>
    </lineage>
</organism>
<dbReference type="STRING" id="1802505.A3D01_04070"/>
<dbReference type="Gene3D" id="1.10.10.10">
    <property type="entry name" value="Winged helix-like DNA-binding domain superfamily/Winged helix DNA-binding domain"/>
    <property type="match status" value="1"/>
</dbReference>